<feature type="transmembrane region" description="Helical" evidence="2">
    <location>
        <begin position="21"/>
        <end position="39"/>
    </location>
</feature>
<keyword evidence="2" id="KW-1133">Transmembrane helix</keyword>
<dbReference type="AlphaFoldDB" id="A0A1G2CEF6"/>
<feature type="transmembrane region" description="Helical" evidence="2">
    <location>
        <begin position="295"/>
        <end position="315"/>
    </location>
</feature>
<protein>
    <submittedName>
        <fullName evidence="3">Uncharacterized protein</fullName>
    </submittedName>
</protein>
<proteinExistence type="predicted"/>
<sequence length="801" mass="86778">MHENILRFLGRTPQGALRMKITLVAAVVFVILFGTLSNATPVSAALGDSCPNGASDCDTGEACSVGTLTCVAAPAVTSGSSAVPKCGTFAFGCKLVEASSRFVANIAYAINVIISLVVGLIVSVETWVVGIVLAINNNVVNALIVQTGFGITLALANLGFVLGIIVVALATILRSQTYGIKQILWKLVVAAILVNFGLTIAGVFINFSTSLTTYFTDGFGGPVQFAVDITAVFQPQRYVKPEVALEAESLRLLIPISTGIGSIIAPISSVLLGIIGMLGVVITLGTLIVMLLIRYVYLAFLLILMPLAWVCWVFPSLRSHWSKWWSTFLRWTFFPPLVVFFIWLVLQMGRAINIGGSPGNPFSGITIYSDPNNNILQGMFFPIIQNTLNNILIIALLMGGLFAANSLSIKGAGAGMKAFGAAKGAILGYYGKQTKKAGRAVLQTKPAQNLQERWQGGQGRFLPKRLQTIMGKALATGERAGGGELVEKEAKGAGEIAAKNPKEVARLLENKAGFFATGGGITTEKQMAYLQQSLKNEKVWKELQKNKSFNGEPQSFTHFLREQEVAGVFKANHQEELLKGLKIKSGLMETELTKTIEDERKKPDVARAEGEQRVLIGKAKSGSLTDDDREKMAGNEVALKALNEAKEKLDTLYKKSPERAGAAFQDDELARARFRAEGRQAPIPIEKESIERIRKAIAESFASWSPNNVREMLTGVAKDNNLGRFEQYFEKLSASTDEKDQRLFASIQKVFGENGPLKNWSQKGPAQALVNLPKILRVRFEGEVKHGDGEEEGEEGETTPT</sequence>
<evidence type="ECO:0000313" key="3">
    <source>
        <dbReference type="EMBL" id="OGY99782.1"/>
    </source>
</evidence>
<feature type="region of interest" description="Disordered" evidence="1">
    <location>
        <begin position="782"/>
        <end position="801"/>
    </location>
</feature>
<feature type="transmembrane region" description="Helical" evidence="2">
    <location>
        <begin position="184"/>
        <end position="205"/>
    </location>
</feature>
<feature type="transmembrane region" description="Helical" evidence="2">
    <location>
        <begin position="388"/>
        <end position="407"/>
    </location>
</feature>
<dbReference type="EMBL" id="MHLA01000013">
    <property type="protein sequence ID" value="OGY99782.1"/>
    <property type="molecule type" value="Genomic_DNA"/>
</dbReference>
<dbReference type="STRING" id="1798650.A2945_02185"/>
<reference evidence="3 4" key="1">
    <citation type="journal article" date="2016" name="Nat. Commun.">
        <title>Thousands of microbial genomes shed light on interconnected biogeochemical processes in an aquifer system.</title>
        <authorList>
            <person name="Anantharaman K."/>
            <person name="Brown C.T."/>
            <person name="Hug L.A."/>
            <person name="Sharon I."/>
            <person name="Castelle C.J."/>
            <person name="Probst A.J."/>
            <person name="Thomas B.C."/>
            <person name="Singh A."/>
            <person name="Wilkins M.J."/>
            <person name="Karaoz U."/>
            <person name="Brodie E.L."/>
            <person name="Williams K.H."/>
            <person name="Hubbard S.S."/>
            <person name="Banfield J.F."/>
        </authorList>
    </citation>
    <scope>NUCLEOTIDE SEQUENCE [LARGE SCALE GENOMIC DNA]</scope>
</reference>
<accession>A0A1G2CEF6</accession>
<organism evidence="3 4">
    <name type="scientific">Candidatus Liptonbacteria bacterium RIFCSPLOWO2_01_FULL_52_25</name>
    <dbReference type="NCBI Taxonomy" id="1798650"/>
    <lineage>
        <taxon>Bacteria</taxon>
        <taxon>Candidatus Liptoniibacteriota</taxon>
    </lineage>
</organism>
<evidence type="ECO:0000256" key="2">
    <source>
        <dbReference type="SAM" id="Phobius"/>
    </source>
</evidence>
<feature type="transmembrane region" description="Helical" evidence="2">
    <location>
        <begin position="263"/>
        <end position="288"/>
    </location>
</feature>
<keyword evidence="2" id="KW-0472">Membrane</keyword>
<dbReference type="Proteomes" id="UP000178880">
    <property type="component" value="Unassembled WGS sequence"/>
</dbReference>
<feature type="transmembrane region" description="Helical" evidence="2">
    <location>
        <begin position="102"/>
        <end position="122"/>
    </location>
</feature>
<name>A0A1G2CEF6_9BACT</name>
<feature type="transmembrane region" description="Helical" evidence="2">
    <location>
        <begin position="327"/>
        <end position="346"/>
    </location>
</feature>
<feature type="transmembrane region" description="Helical" evidence="2">
    <location>
        <begin position="151"/>
        <end position="172"/>
    </location>
</feature>
<gene>
    <name evidence="3" type="ORF">A2945_02185</name>
</gene>
<keyword evidence="2" id="KW-0812">Transmembrane</keyword>
<comment type="caution">
    <text evidence="3">The sequence shown here is derived from an EMBL/GenBank/DDBJ whole genome shotgun (WGS) entry which is preliminary data.</text>
</comment>
<feature type="compositionally biased region" description="Acidic residues" evidence="1">
    <location>
        <begin position="789"/>
        <end position="801"/>
    </location>
</feature>
<evidence type="ECO:0000313" key="4">
    <source>
        <dbReference type="Proteomes" id="UP000178880"/>
    </source>
</evidence>
<evidence type="ECO:0000256" key="1">
    <source>
        <dbReference type="SAM" id="MobiDB-lite"/>
    </source>
</evidence>